<proteinExistence type="predicted"/>
<dbReference type="GO" id="GO:0006355">
    <property type="term" value="P:regulation of DNA-templated transcription"/>
    <property type="evidence" value="ECO:0007669"/>
    <property type="project" value="InterPro"/>
</dbReference>
<name>A0A452GM84_9SAUR</name>
<dbReference type="InterPro" id="IPR001909">
    <property type="entry name" value="KRAB"/>
</dbReference>
<organism evidence="2 3">
    <name type="scientific">Gopherus agassizii</name>
    <name type="common">Agassiz's desert tortoise</name>
    <dbReference type="NCBI Taxonomy" id="38772"/>
    <lineage>
        <taxon>Eukaryota</taxon>
        <taxon>Metazoa</taxon>
        <taxon>Chordata</taxon>
        <taxon>Craniata</taxon>
        <taxon>Vertebrata</taxon>
        <taxon>Euteleostomi</taxon>
        <taxon>Archelosauria</taxon>
        <taxon>Testudinata</taxon>
        <taxon>Testudines</taxon>
        <taxon>Cryptodira</taxon>
        <taxon>Durocryptodira</taxon>
        <taxon>Testudinoidea</taxon>
        <taxon>Testudinidae</taxon>
        <taxon>Gopherus</taxon>
    </lineage>
</organism>
<dbReference type="AlphaFoldDB" id="A0A452GM84"/>
<dbReference type="Proteomes" id="UP000291020">
    <property type="component" value="Unassembled WGS sequence"/>
</dbReference>
<reference evidence="2" key="3">
    <citation type="submission" date="2025-09" db="UniProtKB">
        <authorList>
            <consortium name="Ensembl"/>
        </authorList>
    </citation>
    <scope>IDENTIFICATION</scope>
</reference>
<feature type="domain" description="KRAB" evidence="1">
    <location>
        <begin position="1"/>
        <end position="41"/>
    </location>
</feature>
<dbReference type="Ensembl" id="ENSGAGT00000003337.1">
    <property type="protein sequence ID" value="ENSGAGP00000002917.1"/>
    <property type="gene ID" value="ENSGAGG00000002330.1"/>
</dbReference>
<sequence length="89" mass="9663">LTTNFGSMSGFPVSKPHIISQLEQGEEPWVPDLHGSEERRILRAPRTGEETINELRICKCLKETSGMPCRALGRSLSSLLSLGGVVSLG</sequence>
<keyword evidence="3" id="KW-1185">Reference proteome</keyword>
<protein>
    <recommendedName>
        <fullName evidence="1">KRAB domain-containing protein</fullName>
    </recommendedName>
</protein>
<accession>A0A452GM84</accession>
<dbReference type="PROSITE" id="PS50805">
    <property type="entry name" value="KRAB"/>
    <property type="match status" value="1"/>
</dbReference>
<reference evidence="3" key="1">
    <citation type="journal article" date="2017" name="PLoS ONE">
        <title>The Agassiz's desert tortoise genome provides a resource for the conservation of a threatened species.</title>
        <authorList>
            <person name="Tollis M."/>
            <person name="DeNardo D.F."/>
            <person name="Cornelius J.A."/>
            <person name="Dolby G.A."/>
            <person name="Edwards T."/>
            <person name="Henen B.T."/>
            <person name="Karl A.E."/>
            <person name="Murphy R.W."/>
            <person name="Kusumi K."/>
        </authorList>
    </citation>
    <scope>NUCLEOTIDE SEQUENCE [LARGE SCALE GENOMIC DNA]</scope>
</reference>
<reference evidence="2" key="2">
    <citation type="submission" date="2025-08" db="UniProtKB">
        <authorList>
            <consortium name="Ensembl"/>
        </authorList>
    </citation>
    <scope>IDENTIFICATION</scope>
</reference>
<evidence type="ECO:0000313" key="3">
    <source>
        <dbReference type="Proteomes" id="UP000291020"/>
    </source>
</evidence>
<evidence type="ECO:0000259" key="1">
    <source>
        <dbReference type="PROSITE" id="PS50805"/>
    </source>
</evidence>
<evidence type="ECO:0000313" key="2">
    <source>
        <dbReference type="Ensembl" id="ENSGAGP00000002917.1"/>
    </source>
</evidence>